<evidence type="ECO:0000256" key="1">
    <source>
        <dbReference type="ARBA" id="ARBA00010808"/>
    </source>
</evidence>
<evidence type="ECO:0000256" key="3">
    <source>
        <dbReference type="ARBA" id="ARBA00023274"/>
    </source>
</evidence>
<dbReference type="AlphaFoldDB" id="A0A175WI70"/>
<dbReference type="GO" id="GO:0022625">
    <property type="term" value="C:cytosolic large ribosomal subunit"/>
    <property type="evidence" value="ECO:0007669"/>
    <property type="project" value="TreeGrafter"/>
</dbReference>
<evidence type="ECO:0000256" key="2">
    <source>
        <dbReference type="ARBA" id="ARBA00022980"/>
    </source>
</evidence>
<dbReference type="InterPro" id="IPR020052">
    <property type="entry name" value="Ribosomal_eL31_CS"/>
</dbReference>
<dbReference type="Gene3D" id="3.10.440.10">
    <property type="match status" value="1"/>
</dbReference>
<dbReference type="GO" id="GO:0003735">
    <property type="term" value="F:structural constituent of ribosome"/>
    <property type="evidence" value="ECO:0007669"/>
    <property type="project" value="InterPro"/>
</dbReference>
<keyword evidence="5" id="KW-1185">Reference proteome</keyword>
<dbReference type="EMBL" id="LCTW02000002">
    <property type="protein sequence ID" value="KXX83252.1"/>
    <property type="molecule type" value="Genomic_DNA"/>
</dbReference>
<sequence>MSSKKPARSAIADVVSREYTIHLHKRLHGVTFKKRAPRAIKEIKDFAAKAMKTSDVRLDPQLNKKVWEQGVKGVPYRLRVRISRRRNDEEGAKEKLYSYVQAVNVKNPKGLHTVIVEE</sequence>
<dbReference type="GO" id="GO:0002181">
    <property type="term" value="P:cytoplasmic translation"/>
    <property type="evidence" value="ECO:0007669"/>
    <property type="project" value="TreeGrafter"/>
</dbReference>
<dbReference type="OrthoDB" id="9739313at2759"/>
<keyword evidence="2" id="KW-0689">Ribosomal protein</keyword>
<dbReference type="Pfam" id="PF01198">
    <property type="entry name" value="Ribosomal_L31e"/>
    <property type="match status" value="1"/>
</dbReference>
<dbReference type="InterPro" id="IPR000054">
    <property type="entry name" value="Ribosomal_eL31"/>
</dbReference>
<evidence type="ECO:0000313" key="5">
    <source>
        <dbReference type="Proteomes" id="UP000078237"/>
    </source>
</evidence>
<dbReference type="FunFam" id="3.10.440.10:FF:000001">
    <property type="entry name" value="60S ribosomal protein L31"/>
    <property type="match status" value="1"/>
</dbReference>
<reference evidence="4 5" key="1">
    <citation type="journal article" date="2016" name="Genome Announc.">
        <title>Genome Sequence of Madurella mycetomatis mm55, Isolated from a Human Mycetoma Case in Sudan.</title>
        <authorList>
            <person name="Smit S."/>
            <person name="Derks M.F."/>
            <person name="Bervoets S."/>
            <person name="Fahal A."/>
            <person name="van Leeuwen W."/>
            <person name="van Belkum A."/>
            <person name="van de Sande W.W."/>
        </authorList>
    </citation>
    <scope>NUCLEOTIDE SEQUENCE [LARGE SCALE GENOMIC DNA]</scope>
    <source>
        <strain evidence="5">mm55</strain>
    </source>
</reference>
<dbReference type="GO" id="GO:0030684">
    <property type="term" value="C:preribosome"/>
    <property type="evidence" value="ECO:0007669"/>
    <property type="project" value="EnsemblFungi"/>
</dbReference>
<dbReference type="NCBIfam" id="NF002258">
    <property type="entry name" value="PRK01192.1-1"/>
    <property type="match status" value="1"/>
</dbReference>
<protein>
    <recommendedName>
        <fullName evidence="6">60S ribosomal protein L31</fullName>
    </recommendedName>
</protein>
<dbReference type="STRING" id="100816.A0A175WI70"/>
<name>A0A175WI70_9PEZI</name>
<comment type="caution">
    <text evidence="4">The sequence shown here is derived from an EMBL/GenBank/DDBJ whole genome shotgun (WGS) entry which is preliminary data.</text>
</comment>
<comment type="similarity">
    <text evidence="1">Belongs to the eukaryotic ribosomal protein eL31 family.</text>
</comment>
<evidence type="ECO:0000313" key="4">
    <source>
        <dbReference type="EMBL" id="KXX83252.1"/>
    </source>
</evidence>
<dbReference type="SMART" id="SM01380">
    <property type="entry name" value="Ribosomal_L31e"/>
    <property type="match status" value="1"/>
</dbReference>
<organism evidence="4 5">
    <name type="scientific">Madurella mycetomatis</name>
    <dbReference type="NCBI Taxonomy" id="100816"/>
    <lineage>
        <taxon>Eukaryota</taxon>
        <taxon>Fungi</taxon>
        <taxon>Dikarya</taxon>
        <taxon>Ascomycota</taxon>
        <taxon>Pezizomycotina</taxon>
        <taxon>Sordariomycetes</taxon>
        <taxon>Sordariomycetidae</taxon>
        <taxon>Sordariales</taxon>
        <taxon>Sordariales incertae sedis</taxon>
        <taxon>Madurella</taxon>
    </lineage>
</organism>
<dbReference type="InterPro" id="IPR023621">
    <property type="entry name" value="Ribosomal_eL31_dom_sf"/>
</dbReference>
<dbReference type="PROSITE" id="PS01144">
    <property type="entry name" value="RIBOSOMAL_L31E"/>
    <property type="match status" value="1"/>
</dbReference>
<dbReference type="SUPFAM" id="SSF54575">
    <property type="entry name" value="Ribosomal protein L31e"/>
    <property type="match status" value="1"/>
</dbReference>
<accession>A0A175WI70</accession>
<dbReference type="PANTHER" id="PTHR10956">
    <property type="entry name" value="60S RIBOSOMAL PROTEIN L31"/>
    <property type="match status" value="1"/>
</dbReference>
<dbReference type="PANTHER" id="PTHR10956:SF0">
    <property type="entry name" value="60S RIBOSOMAL PROTEIN L31"/>
    <property type="match status" value="1"/>
</dbReference>
<evidence type="ECO:0008006" key="6">
    <source>
        <dbReference type="Google" id="ProtNLM"/>
    </source>
</evidence>
<dbReference type="VEuPathDB" id="FungiDB:MMYC01_200235"/>
<gene>
    <name evidence="4" type="ORF">MMYC01_200235</name>
</gene>
<proteinExistence type="inferred from homology"/>
<dbReference type="CDD" id="cd00463">
    <property type="entry name" value="Ribosomal_L31e"/>
    <property type="match status" value="1"/>
</dbReference>
<keyword evidence="3" id="KW-0687">Ribonucleoprotein</keyword>
<dbReference type="Proteomes" id="UP000078237">
    <property type="component" value="Unassembled WGS sequence"/>
</dbReference>